<feature type="region of interest" description="Disordered" evidence="13">
    <location>
        <begin position="1"/>
        <end position="26"/>
    </location>
</feature>
<dbReference type="InterPro" id="IPR014014">
    <property type="entry name" value="RNA_helicase_DEAD_Q_motif"/>
</dbReference>
<reference evidence="17 18" key="1">
    <citation type="submission" date="2020-02" db="EMBL/GenBank/DDBJ databases">
        <authorList>
            <person name="Hogendoorn C."/>
        </authorList>
    </citation>
    <scope>NUCLEOTIDE SEQUENCE [LARGE SCALE GENOMIC DNA]</scope>
    <source>
        <strain evidence="17">R501</strain>
    </source>
</reference>
<evidence type="ECO:0000256" key="11">
    <source>
        <dbReference type="PROSITE-ProRule" id="PRU00552"/>
    </source>
</evidence>
<dbReference type="AlphaFoldDB" id="A0A6F8ZG09"/>
<feature type="short sequence motif" description="Q motif" evidence="11">
    <location>
        <begin position="25"/>
        <end position="53"/>
    </location>
</feature>
<evidence type="ECO:0000256" key="4">
    <source>
        <dbReference type="ARBA" id="ARBA00022801"/>
    </source>
</evidence>
<comment type="similarity">
    <text evidence="8 12">Belongs to the DEAD box helicase family.</text>
</comment>
<evidence type="ECO:0000256" key="2">
    <source>
        <dbReference type="ARBA" id="ARBA00022490"/>
    </source>
</evidence>
<dbReference type="InterPro" id="IPR027417">
    <property type="entry name" value="P-loop_NTPase"/>
</dbReference>
<evidence type="ECO:0000256" key="1">
    <source>
        <dbReference type="ARBA" id="ARBA00012552"/>
    </source>
</evidence>
<dbReference type="CDD" id="cd18787">
    <property type="entry name" value="SF2_C_DEAD"/>
    <property type="match status" value="1"/>
</dbReference>
<dbReference type="PROSITE" id="PS51192">
    <property type="entry name" value="HELICASE_ATP_BIND_1"/>
    <property type="match status" value="1"/>
</dbReference>
<dbReference type="GO" id="GO:0033592">
    <property type="term" value="F:RNA strand annealing activity"/>
    <property type="evidence" value="ECO:0007669"/>
    <property type="project" value="TreeGrafter"/>
</dbReference>
<organism evidence="17 18">
    <name type="scientific">Candidatus Hydrogenisulfobacillus filiaventi</name>
    <dbReference type="NCBI Taxonomy" id="2707344"/>
    <lineage>
        <taxon>Bacteria</taxon>
        <taxon>Bacillati</taxon>
        <taxon>Bacillota</taxon>
        <taxon>Clostridia</taxon>
        <taxon>Eubacteriales</taxon>
        <taxon>Clostridiales Family XVII. Incertae Sedis</taxon>
        <taxon>Candidatus Hydrogenisulfobacillus</taxon>
    </lineage>
</organism>
<feature type="domain" description="Helicase C-terminal" evidence="15">
    <location>
        <begin position="237"/>
        <end position="397"/>
    </location>
</feature>
<evidence type="ECO:0000256" key="9">
    <source>
        <dbReference type="ARBA" id="ARBA00047984"/>
    </source>
</evidence>
<feature type="domain" description="DEAD-box RNA helicase Q" evidence="16">
    <location>
        <begin position="25"/>
        <end position="53"/>
    </location>
</feature>
<dbReference type="Gene3D" id="3.40.50.300">
    <property type="entry name" value="P-loop containing nucleotide triphosphate hydrolases"/>
    <property type="match status" value="2"/>
</dbReference>
<dbReference type="GO" id="GO:0005840">
    <property type="term" value="C:ribosome"/>
    <property type="evidence" value="ECO:0007669"/>
    <property type="project" value="TreeGrafter"/>
</dbReference>
<dbReference type="CDD" id="cd12252">
    <property type="entry name" value="RRM_DbpA"/>
    <property type="match status" value="1"/>
</dbReference>
<dbReference type="GO" id="GO:0005829">
    <property type="term" value="C:cytosol"/>
    <property type="evidence" value="ECO:0007669"/>
    <property type="project" value="TreeGrafter"/>
</dbReference>
<protein>
    <recommendedName>
        <fullName evidence="10">ATP-dependent RNA helicase CshA</fullName>
        <ecNumber evidence="1">3.6.4.13</ecNumber>
    </recommendedName>
</protein>
<dbReference type="EC" id="3.6.4.13" evidence="1"/>
<dbReference type="InterPro" id="IPR011545">
    <property type="entry name" value="DEAD/DEAH_box_helicase_dom"/>
</dbReference>
<dbReference type="SUPFAM" id="SSF52540">
    <property type="entry name" value="P-loop containing nucleoside triphosphate hydrolases"/>
    <property type="match status" value="1"/>
</dbReference>
<evidence type="ECO:0000256" key="13">
    <source>
        <dbReference type="SAM" id="MobiDB-lite"/>
    </source>
</evidence>
<dbReference type="InterPro" id="IPR005580">
    <property type="entry name" value="DbpA/CsdA_RNA-bd_dom"/>
</dbReference>
<dbReference type="SMART" id="SM00490">
    <property type="entry name" value="HELICc"/>
    <property type="match status" value="1"/>
</dbReference>
<keyword evidence="5 12" id="KW-0347">Helicase</keyword>
<dbReference type="GO" id="GO:0003724">
    <property type="term" value="F:RNA helicase activity"/>
    <property type="evidence" value="ECO:0007669"/>
    <property type="project" value="UniProtKB-EC"/>
</dbReference>
<dbReference type="InterPro" id="IPR000629">
    <property type="entry name" value="RNA-helicase_DEAD-box_CS"/>
</dbReference>
<keyword evidence="3 12" id="KW-0547">Nucleotide-binding</keyword>
<evidence type="ECO:0000313" key="18">
    <source>
        <dbReference type="Proteomes" id="UP000503399"/>
    </source>
</evidence>
<accession>A0A6F8ZG09</accession>
<keyword evidence="4 12" id="KW-0378">Hydrolase</keyword>
<dbReference type="EMBL" id="LR778114">
    <property type="protein sequence ID" value="CAB1128874.1"/>
    <property type="molecule type" value="Genomic_DNA"/>
</dbReference>
<evidence type="ECO:0000259" key="15">
    <source>
        <dbReference type="PROSITE" id="PS51194"/>
    </source>
</evidence>
<gene>
    <name evidence="17" type="ORF">R50_1368</name>
</gene>
<evidence type="ECO:0000256" key="12">
    <source>
        <dbReference type="RuleBase" id="RU000492"/>
    </source>
</evidence>
<dbReference type="PANTHER" id="PTHR47963">
    <property type="entry name" value="DEAD-BOX ATP-DEPENDENT RNA HELICASE 47, MITOCHONDRIAL"/>
    <property type="match status" value="1"/>
</dbReference>
<dbReference type="GO" id="GO:0005524">
    <property type="term" value="F:ATP binding"/>
    <property type="evidence" value="ECO:0007669"/>
    <property type="project" value="UniProtKB-KW"/>
</dbReference>
<dbReference type="GO" id="GO:0016787">
    <property type="term" value="F:hydrolase activity"/>
    <property type="evidence" value="ECO:0007669"/>
    <property type="project" value="UniProtKB-KW"/>
</dbReference>
<dbReference type="Pfam" id="PF00270">
    <property type="entry name" value="DEAD"/>
    <property type="match status" value="1"/>
</dbReference>
<evidence type="ECO:0000256" key="3">
    <source>
        <dbReference type="ARBA" id="ARBA00022741"/>
    </source>
</evidence>
<dbReference type="SMART" id="SM00487">
    <property type="entry name" value="DEXDc"/>
    <property type="match status" value="1"/>
</dbReference>
<dbReference type="InterPro" id="IPR057325">
    <property type="entry name" value="DeaD_dimer"/>
</dbReference>
<evidence type="ECO:0000259" key="14">
    <source>
        <dbReference type="PROSITE" id="PS51192"/>
    </source>
</evidence>
<dbReference type="InterPro" id="IPR012677">
    <property type="entry name" value="Nucleotide-bd_a/b_plait_sf"/>
</dbReference>
<dbReference type="KEGG" id="hfv:R50_1368"/>
<dbReference type="InterPro" id="IPR044742">
    <property type="entry name" value="DEAD/DEAH_RhlB"/>
</dbReference>
<evidence type="ECO:0000256" key="10">
    <source>
        <dbReference type="ARBA" id="ARBA00067932"/>
    </source>
</evidence>
<dbReference type="PROSITE" id="PS51194">
    <property type="entry name" value="HELICASE_CTER"/>
    <property type="match status" value="1"/>
</dbReference>
<dbReference type="Pfam" id="PF25399">
    <property type="entry name" value="DeaD_dimer"/>
    <property type="match status" value="1"/>
</dbReference>
<dbReference type="InterPro" id="IPR001650">
    <property type="entry name" value="Helicase_C-like"/>
</dbReference>
<dbReference type="Gene3D" id="3.30.70.330">
    <property type="match status" value="1"/>
</dbReference>
<dbReference type="Pfam" id="PF03880">
    <property type="entry name" value="DbpA"/>
    <property type="match status" value="1"/>
</dbReference>
<dbReference type="CDD" id="cd00268">
    <property type="entry name" value="DEADc"/>
    <property type="match status" value="1"/>
</dbReference>
<evidence type="ECO:0000259" key="16">
    <source>
        <dbReference type="PROSITE" id="PS51195"/>
    </source>
</evidence>
<dbReference type="PROSITE" id="PS51195">
    <property type="entry name" value="Q_MOTIF"/>
    <property type="match status" value="1"/>
</dbReference>
<evidence type="ECO:0000256" key="5">
    <source>
        <dbReference type="ARBA" id="ARBA00022806"/>
    </source>
</evidence>
<keyword evidence="7" id="KW-0346">Stress response</keyword>
<dbReference type="PROSITE" id="PS00039">
    <property type="entry name" value="DEAD_ATP_HELICASE"/>
    <property type="match status" value="1"/>
</dbReference>
<dbReference type="Pfam" id="PF00271">
    <property type="entry name" value="Helicase_C"/>
    <property type="match status" value="1"/>
</dbReference>
<proteinExistence type="inferred from homology"/>
<dbReference type="InterPro" id="IPR050547">
    <property type="entry name" value="DEAD_box_RNA_helicases"/>
</dbReference>
<dbReference type="Proteomes" id="UP000503399">
    <property type="component" value="Chromosome"/>
</dbReference>
<evidence type="ECO:0000256" key="8">
    <source>
        <dbReference type="ARBA" id="ARBA00038437"/>
    </source>
</evidence>
<evidence type="ECO:0000256" key="7">
    <source>
        <dbReference type="ARBA" id="ARBA00023016"/>
    </source>
</evidence>
<keyword evidence="2" id="KW-0963">Cytoplasm</keyword>
<dbReference type="GO" id="GO:0009409">
    <property type="term" value="P:response to cold"/>
    <property type="evidence" value="ECO:0007669"/>
    <property type="project" value="TreeGrafter"/>
</dbReference>
<evidence type="ECO:0000256" key="6">
    <source>
        <dbReference type="ARBA" id="ARBA00022840"/>
    </source>
</evidence>
<evidence type="ECO:0000313" key="17">
    <source>
        <dbReference type="EMBL" id="CAB1128874.1"/>
    </source>
</evidence>
<name>A0A6F8ZG09_9FIRM</name>
<comment type="catalytic activity">
    <reaction evidence="9">
        <text>ATP + H2O = ADP + phosphate + H(+)</text>
        <dbReference type="Rhea" id="RHEA:13065"/>
        <dbReference type="ChEBI" id="CHEBI:15377"/>
        <dbReference type="ChEBI" id="CHEBI:15378"/>
        <dbReference type="ChEBI" id="CHEBI:30616"/>
        <dbReference type="ChEBI" id="CHEBI:43474"/>
        <dbReference type="ChEBI" id="CHEBI:456216"/>
        <dbReference type="EC" id="3.6.4.13"/>
    </reaction>
</comment>
<keyword evidence="18" id="KW-1185">Reference proteome</keyword>
<dbReference type="FunFam" id="3.40.50.300:FF:000108">
    <property type="entry name" value="ATP-dependent RNA helicase RhlE"/>
    <property type="match status" value="1"/>
</dbReference>
<keyword evidence="6 12" id="KW-0067">ATP-binding</keyword>
<dbReference type="PANTHER" id="PTHR47963:SF8">
    <property type="entry name" value="ATP-DEPENDENT RNA HELICASE DEAD"/>
    <property type="match status" value="1"/>
</dbReference>
<sequence>MANETDRIGQNGLEVGNGEEHKSGTTFREMGISAPVLRALEEMGFEEPSPIQLASIPLIRAGRDLIGQAQTGTGKTAAFGIPIVEGLDHRSHKVQALVLTPTRELAIQVAEEITRIGRYAGVKVVPIYGGQSYDRQIRALEHGSQVAIGTPGRVLDHIRRGTLNLSAVKVLVLDEADEMLDMGFIEDVEEILNNVPAERQTLLFSATVPDPVARLARRYLNNPEHINISPERVTVPQIDQIYYEVREHEKVDALSRILDMEGAERTIIFCRTKKRVDELTEALQARGYGAEALHGDLNQVQRNRVMKRFREGGSEILVATDVAARGLDIENVTHVINYDLPQDSETYVHRIGRTGRAGRSGTAISLIHPREFRQLRQMERILRIRLQRRPLPTPEDVAEKQREILKNRLAEEVERGVLPEYQELVMELAQSYDSVDIAAAALRLMNEKGREAEAENPYGDTGAEPGMVRLFLNMGRADRVTPSDIVRGLAEGSGISGSVIGLIDIYDRFTFVEMPKAAAQKVLASLESIAIRGRSVNMEPARPRS</sequence>
<feature type="domain" description="Helicase ATP-binding" evidence="14">
    <location>
        <begin position="56"/>
        <end position="226"/>
    </location>
</feature>
<dbReference type="InterPro" id="IPR014001">
    <property type="entry name" value="Helicase_ATP-bd"/>
</dbReference>